<organism evidence="2 3">
    <name type="scientific">Penicillium arizonense</name>
    <dbReference type="NCBI Taxonomy" id="1835702"/>
    <lineage>
        <taxon>Eukaryota</taxon>
        <taxon>Fungi</taxon>
        <taxon>Dikarya</taxon>
        <taxon>Ascomycota</taxon>
        <taxon>Pezizomycotina</taxon>
        <taxon>Eurotiomycetes</taxon>
        <taxon>Eurotiomycetidae</taxon>
        <taxon>Eurotiales</taxon>
        <taxon>Aspergillaceae</taxon>
        <taxon>Penicillium</taxon>
    </lineage>
</organism>
<dbReference type="AlphaFoldDB" id="A0A1F5LAM2"/>
<dbReference type="EMBL" id="LXJU01000017">
    <property type="protein sequence ID" value="OGE50264.1"/>
    <property type="molecule type" value="Genomic_DNA"/>
</dbReference>
<feature type="compositionally biased region" description="Low complexity" evidence="1">
    <location>
        <begin position="68"/>
        <end position="82"/>
    </location>
</feature>
<evidence type="ECO:0000313" key="3">
    <source>
        <dbReference type="Proteomes" id="UP000177622"/>
    </source>
</evidence>
<feature type="compositionally biased region" description="Polar residues" evidence="1">
    <location>
        <begin position="109"/>
        <end position="121"/>
    </location>
</feature>
<dbReference type="Proteomes" id="UP000177622">
    <property type="component" value="Unassembled WGS sequence"/>
</dbReference>
<reference evidence="2 3" key="1">
    <citation type="journal article" date="2016" name="Sci. Rep.">
        <title>Penicillium arizonense, a new, genome sequenced fungal species, reveals a high chemical diversity in secreted metabolites.</title>
        <authorList>
            <person name="Grijseels S."/>
            <person name="Nielsen J.C."/>
            <person name="Randelovic M."/>
            <person name="Nielsen J."/>
            <person name="Nielsen K.F."/>
            <person name="Workman M."/>
            <person name="Frisvad J.C."/>
        </authorList>
    </citation>
    <scope>NUCLEOTIDE SEQUENCE [LARGE SCALE GENOMIC DNA]</scope>
    <source>
        <strain evidence="2 3">CBS 141311</strain>
    </source>
</reference>
<accession>A0A1F5LAM2</accession>
<dbReference type="PANTHER" id="PTHR39474:SF1">
    <property type="entry name" value="FUNGAL SPECIFIC TRANSCRIPTION FACTOR"/>
    <property type="match status" value="1"/>
</dbReference>
<dbReference type="OrthoDB" id="4590138at2759"/>
<feature type="compositionally biased region" description="Polar residues" evidence="1">
    <location>
        <begin position="83"/>
        <end position="100"/>
    </location>
</feature>
<sequence length="271" mass="29222">MQVSTVYRAALLQLSVNPLFARASIHTSLTVASQTQNTRLYSILFPQCPPTYKTTYTNPASQIRTMSDFTSSDSTATANTATQGSSTDSADQSQTEPTKVSEQKYLPASASSDNMQGSNSDGIKLDMSTGGTEMKLDHLGPMVVNTDGTLSQIGNWQQMSEIEKKNTLRVISKRNKSRLAALKAKGEGNVPESASSGSSEGGNKLGMNTGGIDMKLDQLGPMVANTHGPSSQIENRQHMSVIEKKNALPFIEKRNKSRSEALKAKVEDIKK</sequence>
<evidence type="ECO:0000313" key="2">
    <source>
        <dbReference type="EMBL" id="OGE50264.1"/>
    </source>
</evidence>
<dbReference type="RefSeq" id="XP_022485713.1">
    <property type="nucleotide sequence ID" value="XM_022634302.1"/>
</dbReference>
<protein>
    <submittedName>
        <fullName evidence="2">Uncharacterized protein</fullName>
    </submittedName>
</protein>
<gene>
    <name evidence="2" type="ORF">PENARI_c017G04168</name>
</gene>
<evidence type="ECO:0000256" key="1">
    <source>
        <dbReference type="SAM" id="MobiDB-lite"/>
    </source>
</evidence>
<name>A0A1F5LAM2_PENAI</name>
<feature type="region of interest" description="Disordered" evidence="1">
    <location>
        <begin position="182"/>
        <end position="208"/>
    </location>
</feature>
<dbReference type="PANTHER" id="PTHR39474">
    <property type="entry name" value="UNNAMED PRODUCT"/>
    <property type="match status" value="1"/>
</dbReference>
<proteinExistence type="predicted"/>
<keyword evidence="3" id="KW-1185">Reference proteome</keyword>
<dbReference type="GeneID" id="34579036"/>
<dbReference type="STRING" id="1835702.A0A1F5LAM2"/>
<comment type="caution">
    <text evidence="2">The sequence shown here is derived from an EMBL/GenBank/DDBJ whole genome shotgun (WGS) entry which is preliminary data.</text>
</comment>
<feature type="region of interest" description="Disordered" evidence="1">
    <location>
        <begin position="68"/>
        <end position="129"/>
    </location>
</feature>